<dbReference type="Gene3D" id="3.30.450.20">
    <property type="entry name" value="PAS domain"/>
    <property type="match status" value="3"/>
</dbReference>
<evidence type="ECO:0000256" key="6">
    <source>
        <dbReference type="SAM" id="Coils"/>
    </source>
</evidence>
<keyword evidence="6" id="KW-0175">Coiled coil</keyword>
<feature type="transmembrane region" description="Helical" evidence="7">
    <location>
        <begin position="77"/>
        <end position="100"/>
    </location>
</feature>
<dbReference type="InterPro" id="IPR000700">
    <property type="entry name" value="PAS-assoc_C"/>
</dbReference>
<dbReference type="SUPFAM" id="SSF55874">
    <property type="entry name" value="ATPase domain of HSP90 chaperone/DNA topoisomerase II/histidine kinase"/>
    <property type="match status" value="1"/>
</dbReference>
<dbReference type="InterPro" id="IPR011495">
    <property type="entry name" value="Sig_transdc_His_kin_sub2_dim/P"/>
</dbReference>
<feature type="domain" description="PAC" evidence="10">
    <location>
        <begin position="512"/>
        <end position="564"/>
    </location>
</feature>
<dbReference type="Pfam" id="PF13426">
    <property type="entry name" value="PAS_9"/>
    <property type="match status" value="1"/>
</dbReference>
<feature type="domain" description="PAC" evidence="10">
    <location>
        <begin position="637"/>
        <end position="687"/>
    </location>
</feature>
<dbReference type="RefSeq" id="WP_214420358.1">
    <property type="nucleotide sequence ID" value="NZ_CP075546.1"/>
</dbReference>
<dbReference type="InterPro" id="IPR013655">
    <property type="entry name" value="PAS_fold_3"/>
</dbReference>
<dbReference type="PROSITE" id="PS50109">
    <property type="entry name" value="HIS_KIN"/>
    <property type="match status" value="1"/>
</dbReference>
<feature type="transmembrane region" description="Helical" evidence="7">
    <location>
        <begin position="12"/>
        <end position="36"/>
    </location>
</feature>
<dbReference type="Pfam" id="PF02518">
    <property type="entry name" value="HATPase_c"/>
    <property type="match status" value="1"/>
</dbReference>
<sequence>MKSDLVTNLEKSGHILFFILIYFIFAKISMFFGISYGNVSPFWIPAGVAVSAILFSRIYLLPGVFFGTVFSVATTGVTFPVAILLGIGNFLEIFVFYYLFQQLIQGKIFLSSPGLIFKFCIICAGSSLIAAGIGVGSLVLFGFVQIPDILINSLTWWLGDVAGMMIIAPVFFTWSTLTKASLATSIRIEHVFFYFLLIIGSMLIFSYSTPYVFLIFVIYAAFRFSARHGTLTVLIGDLIAIWSVYFSQSVFFGSSVHDTLFSIQSFITITSITGLFLISALHERKNVMNELQTAKRELEDRVANQSLTIRERETRFSELVNAMRSGVVIYRPTHDETDFIIEEVNPAVEKIEGLKREDIVGRSVKDVFPGVENFGLFQIFQEVSKTGITKHFPVSYYVDNRHSGWRDNFVFKLPGGEIVAVYEDVTEEKEVKKELVYAKNWLEFTQTVAKIGLWTWDIQSDTLTWSDEFFVMFGLPPGTIPSFDSWLKTIHPDDRDAAYERTLRSVSEKKELWNEYRIILPSGEIRWIAAAGRTEYDHNGVGTGMSGICIDITNRIETETALRESEERYRMLVDNVPDIILVHRNGVLLYVNPAAADMMGYTIQELYDTLLIFHVSPEYHGILIDAIKRRMDSQDIEPYELEILSKSGERKRVVVRGCTIQYQGEPASLNVLTDITERKIIEDQLRDFNEKLEIEVKNRTEELQTSLAEKEVLLKEIHHRVKNNMQVISSLLFMQARNAEQKEVRDILLESQNRIKSIALVHEKLYQSKDFDRIDYPDYLIRITKQIAESYKDGQNQVRIIVNNDTVFLSIDKAVPCSLIVSELVSNSLKYAFPDNRPGEIQIDFSLLENEYELIYTDNGIGIPESIEPGKTKTLGLELIQGLVHQLNGTMTLDRSNGTKYTLRFSA</sequence>
<feature type="transmembrane region" description="Helical" evidence="7">
    <location>
        <begin position="229"/>
        <end position="248"/>
    </location>
</feature>
<name>A0A8E7EKD3_9EURY</name>
<dbReference type="SMART" id="SM00387">
    <property type="entry name" value="HATPase_c"/>
    <property type="match status" value="1"/>
</dbReference>
<organism evidence="11 12">
    <name type="scientific">Methanospirillum purgamenti</name>
    <dbReference type="NCBI Taxonomy" id="2834276"/>
    <lineage>
        <taxon>Archaea</taxon>
        <taxon>Methanobacteriati</taxon>
        <taxon>Methanobacteriota</taxon>
        <taxon>Stenosarchaea group</taxon>
        <taxon>Methanomicrobia</taxon>
        <taxon>Methanomicrobiales</taxon>
        <taxon>Methanospirillaceae</taxon>
        <taxon>Methanospirillum</taxon>
    </lineage>
</organism>
<evidence type="ECO:0000256" key="2">
    <source>
        <dbReference type="ARBA" id="ARBA00022475"/>
    </source>
</evidence>
<evidence type="ECO:0000256" key="4">
    <source>
        <dbReference type="ARBA" id="ARBA00022989"/>
    </source>
</evidence>
<keyword evidence="4 7" id="KW-1133">Transmembrane helix</keyword>
<dbReference type="InterPro" id="IPR036890">
    <property type="entry name" value="HATPase_C_sf"/>
</dbReference>
<evidence type="ECO:0000256" key="3">
    <source>
        <dbReference type="ARBA" id="ARBA00022692"/>
    </source>
</evidence>
<dbReference type="PROSITE" id="PS50113">
    <property type="entry name" value="PAC"/>
    <property type="match status" value="2"/>
</dbReference>
<feature type="domain" description="PAS" evidence="9">
    <location>
        <begin position="312"/>
        <end position="368"/>
    </location>
</feature>
<evidence type="ECO:0000259" key="9">
    <source>
        <dbReference type="PROSITE" id="PS50112"/>
    </source>
</evidence>
<dbReference type="PANTHER" id="PTHR43065">
    <property type="entry name" value="SENSOR HISTIDINE KINASE"/>
    <property type="match status" value="1"/>
</dbReference>
<dbReference type="SMART" id="SM00086">
    <property type="entry name" value="PAC"/>
    <property type="match status" value="2"/>
</dbReference>
<feature type="transmembrane region" description="Helical" evidence="7">
    <location>
        <begin position="154"/>
        <end position="172"/>
    </location>
</feature>
<accession>A0A8E7EKD3</accession>
<dbReference type="InterPro" id="IPR005467">
    <property type="entry name" value="His_kinase_dom"/>
</dbReference>
<dbReference type="InterPro" id="IPR035965">
    <property type="entry name" value="PAS-like_dom_sf"/>
</dbReference>
<reference evidence="11 12" key="1">
    <citation type="submission" date="2021-05" db="EMBL/GenBank/DDBJ databases">
        <title>A novel Methanospirillum isolate from a pyrite-forming mixed culture.</title>
        <authorList>
            <person name="Bunk B."/>
            <person name="Sproer C."/>
            <person name="Spring S."/>
            <person name="Pester M."/>
        </authorList>
    </citation>
    <scope>NUCLEOTIDE SEQUENCE [LARGE SCALE GENOMIC DNA]</scope>
    <source>
        <strain evidence="11 12">J.3.6.1-F.2.7.3</strain>
    </source>
</reference>
<dbReference type="SUPFAM" id="SSF55785">
    <property type="entry name" value="PYP-like sensor domain (PAS domain)"/>
    <property type="match status" value="3"/>
</dbReference>
<evidence type="ECO:0000256" key="1">
    <source>
        <dbReference type="ARBA" id="ARBA00004651"/>
    </source>
</evidence>
<protein>
    <submittedName>
        <fullName evidence="11">PAS domain S-box protein</fullName>
    </submittedName>
</protein>
<feature type="transmembrane region" description="Helical" evidence="7">
    <location>
        <begin position="192"/>
        <end position="222"/>
    </location>
</feature>
<dbReference type="Pfam" id="PF07568">
    <property type="entry name" value="HisKA_2"/>
    <property type="match status" value="1"/>
</dbReference>
<feature type="transmembrane region" description="Helical" evidence="7">
    <location>
        <begin position="115"/>
        <end position="142"/>
    </location>
</feature>
<keyword evidence="2" id="KW-1003">Cell membrane</keyword>
<keyword evidence="3 7" id="KW-0812">Transmembrane</keyword>
<dbReference type="Pfam" id="PF05231">
    <property type="entry name" value="MASE1"/>
    <property type="match status" value="1"/>
</dbReference>
<dbReference type="GO" id="GO:0005886">
    <property type="term" value="C:plasma membrane"/>
    <property type="evidence" value="ECO:0007669"/>
    <property type="project" value="UniProtKB-SubCell"/>
</dbReference>
<dbReference type="EMBL" id="CP075546">
    <property type="protein sequence ID" value="QVV89566.1"/>
    <property type="molecule type" value="Genomic_DNA"/>
</dbReference>
<dbReference type="Gene3D" id="2.10.70.100">
    <property type="match status" value="1"/>
</dbReference>
<feature type="transmembrane region" description="Helical" evidence="7">
    <location>
        <begin position="260"/>
        <end position="281"/>
    </location>
</feature>
<dbReference type="AlphaFoldDB" id="A0A8E7EKD3"/>
<evidence type="ECO:0000256" key="7">
    <source>
        <dbReference type="SAM" id="Phobius"/>
    </source>
</evidence>
<dbReference type="Gene3D" id="3.30.565.10">
    <property type="entry name" value="Histidine kinase-like ATPase, C-terminal domain"/>
    <property type="match status" value="1"/>
</dbReference>
<dbReference type="PANTHER" id="PTHR43065:SF23">
    <property type="entry name" value="SENSOR HISTIDINE KINASE PDTAS"/>
    <property type="match status" value="1"/>
</dbReference>
<dbReference type="InterPro" id="IPR003594">
    <property type="entry name" value="HATPase_dom"/>
</dbReference>
<feature type="coiled-coil region" evidence="6">
    <location>
        <begin position="277"/>
        <end position="308"/>
    </location>
</feature>
<evidence type="ECO:0000259" key="8">
    <source>
        <dbReference type="PROSITE" id="PS50109"/>
    </source>
</evidence>
<feature type="transmembrane region" description="Helical" evidence="7">
    <location>
        <begin position="42"/>
        <end position="65"/>
    </location>
</feature>
<feature type="domain" description="Histidine kinase" evidence="8">
    <location>
        <begin position="716"/>
        <end position="907"/>
    </location>
</feature>
<dbReference type="KEGG" id="mrtj:KHC33_03320"/>
<dbReference type="NCBIfam" id="TIGR00229">
    <property type="entry name" value="sensory_box"/>
    <property type="match status" value="2"/>
</dbReference>
<proteinExistence type="predicted"/>
<dbReference type="InterPro" id="IPR000014">
    <property type="entry name" value="PAS"/>
</dbReference>
<evidence type="ECO:0000259" key="10">
    <source>
        <dbReference type="PROSITE" id="PS50113"/>
    </source>
</evidence>
<dbReference type="Pfam" id="PF13188">
    <property type="entry name" value="PAS_8"/>
    <property type="match status" value="1"/>
</dbReference>
<dbReference type="GeneID" id="65096182"/>
<keyword evidence="5 7" id="KW-0472">Membrane</keyword>
<keyword evidence="12" id="KW-1185">Reference proteome</keyword>
<dbReference type="PROSITE" id="PS50112">
    <property type="entry name" value="PAS"/>
    <property type="match status" value="2"/>
</dbReference>
<evidence type="ECO:0000313" key="12">
    <source>
        <dbReference type="Proteomes" id="UP000680656"/>
    </source>
</evidence>
<dbReference type="CDD" id="cd00130">
    <property type="entry name" value="PAS"/>
    <property type="match status" value="3"/>
</dbReference>
<dbReference type="Proteomes" id="UP000680656">
    <property type="component" value="Chromosome"/>
</dbReference>
<dbReference type="Pfam" id="PF08447">
    <property type="entry name" value="PAS_3"/>
    <property type="match status" value="1"/>
</dbReference>
<evidence type="ECO:0000313" key="11">
    <source>
        <dbReference type="EMBL" id="QVV89566.1"/>
    </source>
</evidence>
<gene>
    <name evidence="11" type="ORF">KHC33_03320</name>
</gene>
<feature type="domain" description="PAS" evidence="9">
    <location>
        <begin position="565"/>
        <end position="634"/>
    </location>
</feature>
<evidence type="ECO:0000256" key="5">
    <source>
        <dbReference type="ARBA" id="ARBA00023136"/>
    </source>
</evidence>
<comment type="subcellular location">
    <subcellularLocation>
        <location evidence="1">Cell membrane</location>
        <topology evidence="1">Multi-pass membrane protein</topology>
    </subcellularLocation>
</comment>
<dbReference type="SMART" id="SM00091">
    <property type="entry name" value="PAS"/>
    <property type="match status" value="3"/>
</dbReference>
<dbReference type="InterPro" id="IPR007895">
    <property type="entry name" value="MASE1"/>
</dbReference>
<dbReference type="InterPro" id="IPR001610">
    <property type="entry name" value="PAC"/>
</dbReference>